<keyword evidence="4" id="KW-0808">Transferase</keyword>
<keyword evidence="8" id="KW-1208">Phospholipid metabolism</keyword>
<gene>
    <name evidence="14" type="ORF">KHLLAP_LOCUS3365</name>
</gene>
<evidence type="ECO:0000256" key="7">
    <source>
        <dbReference type="ARBA" id="ARBA00023209"/>
    </source>
</evidence>
<evidence type="ECO:0000313" key="14">
    <source>
        <dbReference type="EMBL" id="CAJ2502897.1"/>
    </source>
</evidence>
<keyword evidence="3" id="KW-0444">Lipid biosynthesis</keyword>
<dbReference type="NCBIfam" id="TIGR00125">
    <property type="entry name" value="cyt_tran_rel"/>
    <property type="match status" value="1"/>
</dbReference>
<evidence type="ECO:0000256" key="8">
    <source>
        <dbReference type="ARBA" id="ARBA00023264"/>
    </source>
</evidence>
<keyword evidence="7" id="KW-0594">Phospholipid biosynthesis</keyword>
<feature type="compositionally biased region" description="Basic and acidic residues" evidence="12">
    <location>
        <begin position="425"/>
        <end position="446"/>
    </location>
</feature>
<dbReference type="Gene3D" id="3.40.50.620">
    <property type="entry name" value="HUPs"/>
    <property type="match status" value="2"/>
</dbReference>
<dbReference type="InterPro" id="IPR014729">
    <property type="entry name" value="Rossmann-like_a/b/a_fold"/>
</dbReference>
<dbReference type="EMBL" id="CAUWAG010000004">
    <property type="protein sequence ID" value="CAJ2502897.1"/>
    <property type="molecule type" value="Genomic_DNA"/>
</dbReference>
<keyword evidence="5" id="KW-0548">Nucleotidyltransferase</keyword>
<proteinExistence type="inferred from homology"/>
<evidence type="ECO:0000259" key="13">
    <source>
        <dbReference type="Pfam" id="PF01467"/>
    </source>
</evidence>
<accession>A0AAI8VDI2</accession>
<dbReference type="EC" id="2.7.7.14" evidence="10"/>
<reference evidence="14" key="1">
    <citation type="submission" date="2023-10" db="EMBL/GenBank/DDBJ databases">
        <authorList>
            <person name="Hackl T."/>
        </authorList>
    </citation>
    <scope>NUCLEOTIDE SEQUENCE</scope>
</reference>
<dbReference type="InterPro" id="IPR004821">
    <property type="entry name" value="Cyt_trans-like"/>
</dbReference>
<evidence type="ECO:0000256" key="10">
    <source>
        <dbReference type="ARBA" id="ARBA00024221"/>
    </source>
</evidence>
<evidence type="ECO:0000256" key="12">
    <source>
        <dbReference type="SAM" id="MobiDB-lite"/>
    </source>
</evidence>
<name>A0AAI8VDI2_9PEZI</name>
<protein>
    <recommendedName>
        <fullName evidence="10">ethanolamine-phosphate cytidylyltransferase</fullName>
        <ecNumber evidence="10">2.7.7.14</ecNumber>
    </recommendedName>
    <alternativeName>
        <fullName evidence="11">CTP:phosphoethanolamine cytidylyltransferase</fullName>
    </alternativeName>
</protein>
<dbReference type="Proteomes" id="UP001295740">
    <property type="component" value="Unassembled WGS sequence"/>
</dbReference>
<dbReference type="Pfam" id="PF01467">
    <property type="entry name" value="CTP_transf_like"/>
    <property type="match status" value="1"/>
</dbReference>
<organism evidence="14 15">
    <name type="scientific">Anthostomella pinea</name>
    <dbReference type="NCBI Taxonomy" id="933095"/>
    <lineage>
        <taxon>Eukaryota</taxon>
        <taxon>Fungi</taxon>
        <taxon>Dikarya</taxon>
        <taxon>Ascomycota</taxon>
        <taxon>Pezizomycotina</taxon>
        <taxon>Sordariomycetes</taxon>
        <taxon>Xylariomycetidae</taxon>
        <taxon>Xylariales</taxon>
        <taxon>Xylariaceae</taxon>
        <taxon>Anthostomella</taxon>
    </lineage>
</organism>
<sequence length="446" mass="49811">MSSEKEVVSGPPAPELLDERIWLDGCWDFFHHGHAGAMLQARQLGSELYVGVHSDEAILENKGPTVMNLHERLAAVDACRWVTQSVAHAPYVTELSFISHFGCKYVVHGDDITSDSNGEDCYRFVKQAGRFKVVKRTPSISTTDLVGRMLLCTRTHFIKSLQKMLAGEEGNGTEAERNAEGEAMTNRINQYATDETGKDPGVDVYFWSASNAAKVEDTEEETGSFRQLLKGKGPKPGQRVVYVDGGFDLFSSGHIEFLRQVVVAEEGLARKDGWYDQQAVDERLGKGADYGPVFVVAGVHDDEVINHWKGINYPIMNIYERGLCVLQCRHVNAVIFGAPFSPTKSYLAALPWGTPDAVYHGPTAFMPLSYDPYSAPKEMGIFKQVTQHTFQDVNAGTIVQRIMKSRDLYEERQRKKGVKAVGEASQRHREVLEEEQRLKEEKMSAT</sequence>
<comment type="similarity">
    <text evidence="2">Belongs to the cytidylyltransferase family.</text>
</comment>
<keyword evidence="6" id="KW-0443">Lipid metabolism</keyword>
<dbReference type="InterPro" id="IPR041723">
    <property type="entry name" value="CCT"/>
</dbReference>
<comment type="caution">
    <text evidence="14">The sequence shown here is derived from an EMBL/GenBank/DDBJ whole genome shotgun (WGS) entry which is preliminary data.</text>
</comment>
<dbReference type="PANTHER" id="PTHR45780:SF2">
    <property type="entry name" value="ETHANOLAMINE-PHOSPHATE CYTIDYLYLTRANSFERASE"/>
    <property type="match status" value="1"/>
</dbReference>
<evidence type="ECO:0000256" key="3">
    <source>
        <dbReference type="ARBA" id="ARBA00022516"/>
    </source>
</evidence>
<dbReference type="GO" id="GO:0004306">
    <property type="term" value="F:ethanolamine-phosphate cytidylyltransferase activity"/>
    <property type="evidence" value="ECO:0007669"/>
    <property type="project" value="UniProtKB-EC"/>
</dbReference>
<evidence type="ECO:0000256" key="11">
    <source>
        <dbReference type="ARBA" id="ARBA00031473"/>
    </source>
</evidence>
<evidence type="ECO:0000256" key="1">
    <source>
        <dbReference type="ARBA" id="ARBA00005189"/>
    </source>
</evidence>
<evidence type="ECO:0000313" key="15">
    <source>
        <dbReference type="Proteomes" id="UP001295740"/>
    </source>
</evidence>
<evidence type="ECO:0000256" key="2">
    <source>
        <dbReference type="ARBA" id="ARBA00010101"/>
    </source>
</evidence>
<dbReference type="AlphaFoldDB" id="A0AAI8VDI2"/>
<dbReference type="GO" id="GO:0005737">
    <property type="term" value="C:cytoplasm"/>
    <property type="evidence" value="ECO:0007669"/>
    <property type="project" value="TreeGrafter"/>
</dbReference>
<evidence type="ECO:0000256" key="6">
    <source>
        <dbReference type="ARBA" id="ARBA00023098"/>
    </source>
</evidence>
<comment type="pathway">
    <text evidence="9">Phospholipid metabolism; phosphatidylethanolamine biosynthesis; phosphatidylethanolamine from ethanolamine: step 2/3.</text>
</comment>
<dbReference type="GO" id="GO:0006646">
    <property type="term" value="P:phosphatidylethanolamine biosynthetic process"/>
    <property type="evidence" value="ECO:0007669"/>
    <property type="project" value="InterPro"/>
</dbReference>
<dbReference type="SUPFAM" id="SSF52374">
    <property type="entry name" value="Nucleotidylyl transferase"/>
    <property type="match status" value="2"/>
</dbReference>
<feature type="domain" description="Cytidyltransferase-like" evidence="13">
    <location>
        <begin position="23"/>
        <end position="146"/>
    </location>
</feature>
<dbReference type="CDD" id="cd02173">
    <property type="entry name" value="ECT"/>
    <property type="match status" value="1"/>
</dbReference>
<evidence type="ECO:0000256" key="4">
    <source>
        <dbReference type="ARBA" id="ARBA00022679"/>
    </source>
</evidence>
<keyword evidence="15" id="KW-1185">Reference proteome</keyword>
<dbReference type="InterPro" id="IPR044608">
    <property type="entry name" value="Ect1/PCYT2"/>
</dbReference>
<evidence type="ECO:0000256" key="9">
    <source>
        <dbReference type="ARBA" id="ARBA00024191"/>
    </source>
</evidence>
<feature type="region of interest" description="Disordered" evidence="12">
    <location>
        <begin position="414"/>
        <end position="446"/>
    </location>
</feature>
<dbReference type="PANTHER" id="PTHR45780">
    <property type="entry name" value="ETHANOLAMINE-PHOSPHATE CYTIDYLYLTRANSFERASE"/>
    <property type="match status" value="1"/>
</dbReference>
<evidence type="ECO:0000256" key="5">
    <source>
        <dbReference type="ARBA" id="ARBA00022695"/>
    </source>
</evidence>
<dbReference type="CDD" id="cd02174">
    <property type="entry name" value="CCT"/>
    <property type="match status" value="1"/>
</dbReference>
<comment type="pathway">
    <text evidence="1">Lipid metabolism.</text>
</comment>